<dbReference type="Proteomes" id="UP000245946">
    <property type="component" value="Unassembled WGS sequence"/>
</dbReference>
<reference evidence="2 3" key="1">
    <citation type="journal article" date="2018" name="Mol. Biol. Evol.">
        <title>Broad Genomic Sampling Reveals a Smut Pathogenic Ancestry of the Fungal Clade Ustilaginomycotina.</title>
        <authorList>
            <person name="Kijpornyongpan T."/>
            <person name="Mondo S.J."/>
            <person name="Barry K."/>
            <person name="Sandor L."/>
            <person name="Lee J."/>
            <person name="Lipzen A."/>
            <person name="Pangilinan J."/>
            <person name="LaButti K."/>
            <person name="Hainaut M."/>
            <person name="Henrissat B."/>
            <person name="Grigoriev I.V."/>
            <person name="Spatafora J.W."/>
            <person name="Aime M.C."/>
        </authorList>
    </citation>
    <scope>NUCLEOTIDE SEQUENCE [LARGE SCALE GENOMIC DNA]</scope>
    <source>
        <strain evidence="2 3">MCA 4186</strain>
    </source>
</reference>
<feature type="compositionally biased region" description="Low complexity" evidence="1">
    <location>
        <begin position="44"/>
        <end position="67"/>
    </location>
</feature>
<feature type="region of interest" description="Disordered" evidence="1">
    <location>
        <begin position="1"/>
        <end position="542"/>
    </location>
</feature>
<feature type="compositionally biased region" description="Pro residues" evidence="1">
    <location>
        <begin position="1"/>
        <end position="11"/>
    </location>
</feature>
<dbReference type="OrthoDB" id="3353673at2759"/>
<protein>
    <recommendedName>
        <fullName evidence="4">Transcriptional regulatory protein RXT2 N-terminal domain-containing protein</fullName>
    </recommendedName>
</protein>
<gene>
    <name evidence="2" type="ORF">FA09DRAFT_340677</name>
</gene>
<feature type="region of interest" description="Disordered" evidence="1">
    <location>
        <begin position="837"/>
        <end position="887"/>
    </location>
</feature>
<evidence type="ECO:0000313" key="3">
    <source>
        <dbReference type="Proteomes" id="UP000245946"/>
    </source>
</evidence>
<feature type="compositionally biased region" description="Low complexity" evidence="1">
    <location>
        <begin position="106"/>
        <end position="121"/>
    </location>
</feature>
<sequence>MPSPPPPPPASAPAHSSADAGSGADSAAYVVPLPLPPLAEPDEPALATAPLDDPAAAAQTADRLPLAQHVPSTQLSAQPSAAAAAPEETAASVSAAAVPPPPPSSEPGTAAAEGTLAAPAASVARDAGSPAQPRAAPQANPQAPPLPGVPQDAPPAAEAMDVDAQTTGADTGARDSAQRQADTEANVPAASASGPGKAESSTAPTAEASTQPQDAAMADASAATSITPGAQGSAETDRGNGPVLDARPVSEGSSATEAKVRELASGAGPAQAQGSEQSAAEVKPAPLAATENASQAATRPVKPEAAESASSAAPAATPAPQQPLEAPPLGARTSSAAASGTAPARSVLSPPVARPSRSSAAPSTPAAAPAVARPLPPSQASRTPQPAAPARPSAEQQLQSPAALSSHASAQQQQARRAAEQRERERQQREREEAPLRRQQELEREHARELQAAQARESEEARLLWLSLPSNDHHTYYSDTSASSSPRSSPQPTGSRSQVMQVGFLTQPSREAGSEDEDEERQRHDHSNRTGNRGNKLKRKEGARWVRRGKLGSWTEARGEKEIDDRVRLRIASLQRAGVRSLLASAPSPHLSLPAPPPPAPRDEPLLTSVALAPALLRPVLSARALLESHTLRHTFRNPHIGALSKTALDLRESEGVLGRALGRSFAELERYDVGFGSAEVGEGKMTLGASETKPAETNGDESKHSNPGAGPSRHVIDADAIGAEGTGLTSDELNPSFARLDELFVTPAGLPIPLGSDPATIGEMHVEGQPAPAQAVLTVGQQRDVVRAALDCLHELGADSREYVERLDEVRGRLAAIKRERAKVWEALRLWALKREREDEEERNGVDATVPTSSVRDEPAASSLSNGADDRPNGKPAKKKARAAAA</sequence>
<feature type="compositionally biased region" description="Low complexity" evidence="1">
    <location>
        <begin position="393"/>
        <end position="416"/>
    </location>
</feature>
<dbReference type="EMBL" id="KZ819301">
    <property type="protein sequence ID" value="PWN96122.1"/>
    <property type="molecule type" value="Genomic_DNA"/>
</dbReference>
<feature type="compositionally biased region" description="Low complexity" evidence="1">
    <location>
        <begin position="12"/>
        <end position="28"/>
    </location>
</feature>
<feature type="compositionally biased region" description="Low complexity" evidence="1">
    <location>
        <begin position="478"/>
        <end position="498"/>
    </location>
</feature>
<dbReference type="AlphaFoldDB" id="A0A316Z588"/>
<feature type="compositionally biased region" description="Polar residues" evidence="1">
    <location>
        <begin position="224"/>
        <end position="234"/>
    </location>
</feature>
<feature type="region of interest" description="Disordered" evidence="1">
    <location>
        <begin position="685"/>
        <end position="715"/>
    </location>
</feature>
<feature type="compositionally biased region" description="Low complexity" evidence="1">
    <location>
        <begin position="76"/>
        <end position="97"/>
    </location>
</feature>
<dbReference type="RefSeq" id="XP_025596401.1">
    <property type="nucleotide sequence ID" value="XM_025744344.1"/>
</dbReference>
<keyword evidence="3" id="KW-1185">Reference proteome</keyword>
<dbReference type="GeneID" id="37271888"/>
<dbReference type="STRING" id="58919.A0A316Z588"/>
<feature type="compositionally biased region" description="Low complexity" evidence="1">
    <location>
        <begin position="198"/>
        <end position="223"/>
    </location>
</feature>
<feature type="compositionally biased region" description="Low complexity" evidence="1">
    <location>
        <begin position="306"/>
        <end position="373"/>
    </location>
</feature>
<feature type="compositionally biased region" description="Low complexity" evidence="1">
    <location>
        <begin position="264"/>
        <end position="281"/>
    </location>
</feature>
<organism evidence="2 3">
    <name type="scientific">Tilletiopsis washingtonensis</name>
    <dbReference type="NCBI Taxonomy" id="58919"/>
    <lineage>
        <taxon>Eukaryota</taxon>
        <taxon>Fungi</taxon>
        <taxon>Dikarya</taxon>
        <taxon>Basidiomycota</taxon>
        <taxon>Ustilaginomycotina</taxon>
        <taxon>Exobasidiomycetes</taxon>
        <taxon>Entylomatales</taxon>
        <taxon>Entylomatales incertae sedis</taxon>
        <taxon>Tilletiopsis</taxon>
    </lineage>
</organism>
<feature type="compositionally biased region" description="Low complexity" evidence="1">
    <location>
        <begin position="130"/>
        <end position="141"/>
    </location>
</feature>
<feature type="compositionally biased region" description="Basic and acidic residues" evidence="1">
    <location>
        <begin position="417"/>
        <end position="449"/>
    </location>
</feature>
<accession>A0A316Z588</accession>
<name>A0A316Z588_9BASI</name>
<proteinExistence type="predicted"/>
<evidence type="ECO:0008006" key="4">
    <source>
        <dbReference type="Google" id="ProtNLM"/>
    </source>
</evidence>
<feature type="compositionally biased region" description="Basic residues" evidence="1">
    <location>
        <begin position="877"/>
        <end position="887"/>
    </location>
</feature>
<evidence type="ECO:0000313" key="2">
    <source>
        <dbReference type="EMBL" id="PWN96122.1"/>
    </source>
</evidence>
<evidence type="ECO:0000256" key="1">
    <source>
        <dbReference type="SAM" id="MobiDB-lite"/>
    </source>
</evidence>